<evidence type="ECO:0000256" key="6">
    <source>
        <dbReference type="ARBA" id="ARBA00022989"/>
    </source>
</evidence>
<keyword evidence="5" id="KW-0256">Endoplasmic reticulum</keyword>
<dbReference type="InterPro" id="IPR028098">
    <property type="entry name" value="Glyco_trans_4-like_N"/>
</dbReference>
<evidence type="ECO:0000256" key="1">
    <source>
        <dbReference type="ARBA" id="ARBA00004922"/>
    </source>
</evidence>
<comment type="catalytic activity">
    <reaction evidence="8 10">
        <text>a beta-D-Man-(1-&gt;4)-beta-D-GlcNAc-(1-&gt;4)-alpha-D-GlcNAc-diphospho-di-trans,poly-cis-dolichol + GDP-alpha-D-mannose = an alpha-D-Man-(1-&gt;3)-beta-D-Man-(1-&gt;4)-beta-D-GlcNAc-(1-&gt;4)-alpha-D-GlcNAc-diphospho-di-trans,poly-cis-dolichol + GDP + H(+)</text>
        <dbReference type="Rhea" id="RHEA:29515"/>
        <dbReference type="Rhea" id="RHEA-COMP:19511"/>
        <dbReference type="Rhea" id="RHEA-COMP:19513"/>
        <dbReference type="ChEBI" id="CHEBI:15378"/>
        <dbReference type="ChEBI" id="CHEBI:57527"/>
        <dbReference type="ChEBI" id="CHEBI:58189"/>
        <dbReference type="ChEBI" id="CHEBI:58472"/>
        <dbReference type="ChEBI" id="CHEBI:132510"/>
        <dbReference type="EC" id="2.4.1.132"/>
    </reaction>
    <physiologicalReaction direction="left-to-right" evidence="8 10">
        <dbReference type="Rhea" id="RHEA:29516"/>
    </physiologicalReaction>
</comment>
<protein>
    <recommendedName>
        <fullName evidence="10">Alpha-1,3/1,6-mannosyltransferase ALG2</fullName>
        <ecNumber evidence="10">2.4.1.132</ecNumber>
        <ecNumber evidence="10">2.4.1.257</ecNumber>
    </recommendedName>
    <alternativeName>
        <fullName evidence="10">GDP-Man:Man(1)GlcNAc(2)-PP-Dol alpha-1,3-mannosyltransferase</fullName>
    </alternativeName>
</protein>
<dbReference type="EMBL" id="CAJNOO010000030">
    <property type="protein sequence ID" value="CAF0755806.1"/>
    <property type="molecule type" value="Genomic_DNA"/>
</dbReference>
<feature type="transmembrane region" description="Helical" evidence="10">
    <location>
        <begin position="437"/>
        <end position="457"/>
    </location>
</feature>
<accession>A0A813PPE2</accession>
<dbReference type="EC" id="2.4.1.257" evidence="10"/>
<dbReference type="PANTHER" id="PTHR45918">
    <property type="entry name" value="ALPHA-1,3/1,6-MANNOSYLTRANSFERASE ALG2"/>
    <property type="match status" value="1"/>
</dbReference>
<comment type="subcellular location">
    <subcellularLocation>
        <location evidence="10">Endoplasmic reticulum membrane</location>
        <topology evidence="10">Single-pass membrane protein</topology>
    </subcellularLocation>
</comment>
<feature type="domain" description="Glycosyltransferase subfamily 4-like N-terminal" evidence="12">
    <location>
        <begin position="13"/>
        <end position="144"/>
    </location>
</feature>
<evidence type="ECO:0000256" key="2">
    <source>
        <dbReference type="ARBA" id="ARBA00022676"/>
    </source>
</evidence>
<dbReference type="Pfam" id="PF13439">
    <property type="entry name" value="Glyco_transf_4"/>
    <property type="match status" value="1"/>
</dbReference>
<sequence length="458" mass="53440">MSRIAILHPDLGIGGAERLIIDIALALKFYGHDVDIYTNFHDKRRCFDETRNGQLNVFVACSWFPRNIFGRFHALCAYIRFILLAIYVVYIASKEKQYDIFLCDQISACIPVLKRTEKPILFYCHYPDQLLTKRESLAKKLYRWPIDVFEYDYLIIYNMPLIKKTQMKCLKNALYGHHYDDSVYTTCLADRILVNSAYTQSIFEKYISSKIPVDILYPTIPDQIVSSYSNENENSINFLSINRFERKKDLKLALHSFAYLRTLLNSNSNLIHLYIIGGYDERLRENVEYYNELVQLANELNLDSSLITFVRSFSDEQKREYLSKAHCVLYTPRFEHFGIVPLEAMQAERPVIATATGGPLETIINNKTGFLCDEPLIETFAKCMKEFIDNKNLSKQMGQEGKRHVNEKFSFKPFAKKLNEHINEILIRKNNSKKNSFFLLIIVICFILLLVIAGFFLR</sequence>
<dbReference type="InterPro" id="IPR001296">
    <property type="entry name" value="Glyco_trans_1"/>
</dbReference>
<keyword evidence="7 10" id="KW-0472">Membrane</keyword>
<dbReference type="PANTHER" id="PTHR45918:SF1">
    <property type="entry name" value="ALPHA-1,3_1,6-MANNOSYLTRANSFERASE ALG2"/>
    <property type="match status" value="1"/>
</dbReference>
<dbReference type="Proteomes" id="UP000663882">
    <property type="component" value="Unassembled WGS sequence"/>
</dbReference>
<dbReference type="Pfam" id="PF00534">
    <property type="entry name" value="Glycos_transf_1"/>
    <property type="match status" value="1"/>
</dbReference>
<dbReference type="Gene3D" id="3.40.50.2000">
    <property type="entry name" value="Glycogen Phosphorylase B"/>
    <property type="match status" value="2"/>
</dbReference>
<keyword evidence="3 10" id="KW-0808">Transferase</keyword>
<feature type="domain" description="Glycosyl transferase family 1" evidence="11">
    <location>
        <begin position="229"/>
        <end position="403"/>
    </location>
</feature>
<comment type="caution">
    <text evidence="13">The sequence shown here is derived from an EMBL/GenBank/DDBJ whole genome shotgun (WGS) entry which is preliminary data.</text>
</comment>
<dbReference type="GO" id="GO:0004378">
    <property type="term" value="F:GDP-Man:Man(1)GlcNAc(2)-PP-Dol alpha-1,3-mannosyltransferase activity"/>
    <property type="evidence" value="ECO:0007669"/>
    <property type="project" value="UniProtKB-UniRule"/>
</dbReference>
<evidence type="ECO:0000256" key="5">
    <source>
        <dbReference type="ARBA" id="ARBA00022824"/>
    </source>
</evidence>
<dbReference type="AlphaFoldDB" id="A0A813PPE2"/>
<evidence type="ECO:0000313" key="14">
    <source>
        <dbReference type="Proteomes" id="UP000663882"/>
    </source>
</evidence>
<keyword evidence="4 10" id="KW-0812">Transmembrane</keyword>
<evidence type="ECO:0000259" key="12">
    <source>
        <dbReference type="Pfam" id="PF13439"/>
    </source>
</evidence>
<comment type="function">
    <text evidence="10">Mannosylates Man(2)GlcNAc(2)-dolichol diphosphate and Man(1)GlcNAc(2)-dolichol diphosphate to form Man(3)GlcNAc(2)-dolichol diphosphate.</text>
</comment>
<organism evidence="13 14">
    <name type="scientific">Rotaria sordida</name>
    <dbReference type="NCBI Taxonomy" id="392033"/>
    <lineage>
        <taxon>Eukaryota</taxon>
        <taxon>Metazoa</taxon>
        <taxon>Spiralia</taxon>
        <taxon>Gnathifera</taxon>
        <taxon>Rotifera</taxon>
        <taxon>Eurotatoria</taxon>
        <taxon>Bdelloidea</taxon>
        <taxon>Philodinida</taxon>
        <taxon>Philodinidae</taxon>
        <taxon>Rotaria</taxon>
    </lineage>
</organism>
<evidence type="ECO:0000256" key="9">
    <source>
        <dbReference type="ARBA" id="ARBA00045104"/>
    </source>
</evidence>
<evidence type="ECO:0000259" key="11">
    <source>
        <dbReference type="Pfam" id="PF00534"/>
    </source>
</evidence>
<dbReference type="EC" id="2.4.1.132" evidence="10"/>
<dbReference type="GO" id="GO:0102704">
    <property type="term" value="F:GDP-Man:Man(2)GlcNAc(2)-PP-Dol alpha-1,6-mannosyltransferase activity"/>
    <property type="evidence" value="ECO:0007669"/>
    <property type="project" value="UniProtKB-UniRule"/>
</dbReference>
<reference evidence="13" key="1">
    <citation type="submission" date="2021-02" db="EMBL/GenBank/DDBJ databases">
        <authorList>
            <person name="Nowell W R."/>
        </authorList>
    </citation>
    <scope>NUCLEOTIDE SEQUENCE</scope>
</reference>
<dbReference type="UniPathway" id="UPA00378"/>
<evidence type="ECO:0000256" key="10">
    <source>
        <dbReference type="RuleBase" id="RU367136"/>
    </source>
</evidence>
<proteinExistence type="inferred from homology"/>
<comment type="catalytic activity">
    <reaction evidence="9 10">
        <text>an alpha-D-Man-(1-&gt;3)-beta-D-Man-(1-&gt;4)-beta-D-GlcNAc-(1-&gt;4)-alpha-D-GlcNAc-diphospho-di-trans,poly-cis-dolichol + GDP-alpha-D-mannose = an alpha-D-Man-(1-&gt;3)-[alpha-D-Man-(1-&gt;6)]-beta-D-Man-(1-&gt;4)-beta-D-GlcNAc-(1-&gt;4)-alpha-D-GlcNAc-diphospho-di-trans,poly-cis-dolichol + GDP + H(+)</text>
        <dbReference type="Rhea" id="RHEA:29519"/>
        <dbReference type="Rhea" id="RHEA-COMP:19513"/>
        <dbReference type="Rhea" id="RHEA-COMP:19515"/>
        <dbReference type="ChEBI" id="CHEBI:15378"/>
        <dbReference type="ChEBI" id="CHEBI:57527"/>
        <dbReference type="ChEBI" id="CHEBI:58189"/>
        <dbReference type="ChEBI" id="CHEBI:132510"/>
        <dbReference type="ChEBI" id="CHEBI:132511"/>
        <dbReference type="EC" id="2.4.1.257"/>
    </reaction>
    <physiologicalReaction direction="left-to-right" evidence="9 10">
        <dbReference type="Rhea" id="RHEA:29520"/>
    </physiologicalReaction>
</comment>
<evidence type="ECO:0000313" key="13">
    <source>
        <dbReference type="EMBL" id="CAF0755806.1"/>
    </source>
</evidence>
<keyword evidence="2 10" id="KW-0328">Glycosyltransferase</keyword>
<name>A0A813PPE2_9BILA</name>
<dbReference type="SUPFAM" id="SSF53756">
    <property type="entry name" value="UDP-Glycosyltransferase/glycogen phosphorylase"/>
    <property type="match status" value="1"/>
</dbReference>
<comment type="similarity">
    <text evidence="10">Belongs to the glycosyltransferase group 1 family.</text>
</comment>
<evidence type="ECO:0000256" key="3">
    <source>
        <dbReference type="ARBA" id="ARBA00022679"/>
    </source>
</evidence>
<feature type="transmembrane region" description="Helical" evidence="10">
    <location>
        <begin position="72"/>
        <end position="92"/>
    </location>
</feature>
<gene>
    <name evidence="13" type="ORF">RFH988_LOCUS1558</name>
</gene>
<dbReference type="InterPro" id="IPR027054">
    <property type="entry name" value="ALG2"/>
</dbReference>
<dbReference type="OrthoDB" id="448893at2759"/>
<evidence type="ECO:0000256" key="8">
    <source>
        <dbReference type="ARBA" id="ARBA00045103"/>
    </source>
</evidence>
<dbReference type="GO" id="GO:0005789">
    <property type="term" value="C:endoplasmic reticulum membrane"/>
    <property type="evidence" value="ECO:0007669"/>
    <property type="project" value="UniProtKB-SubCell"/>
</dbReference>
<evidence type="ECO:0000256" key="4">
    <source>
        <dbReference type="ARBA" id="ARBA00022692"/>
    </source>
</evidence>
<keyword evidence="6 10" id="KW-1133">Transmembrane helix</keyword>
<evidence type="ECO:0000256" key="7">
    <source>
        <dbReference type="ARBA" id="ARBA00023136"/>
    </source>
</evidence>
<comment type="pathway">
    <text evidence="1 10">Protein modification; protein glycosylation.</text>
</comment>